<comment type="pathway">
    <text evidence="1">Porphyrin-containing compound metabolism; siroheme biosynthesis; sirohydrochlorin from precorrin-2: step 1/1.</text>
</comment>
<dbReference type="InterPro" id="IPR006367">
    <property type="entry name" value="Sirohaem_synthase_N"/>
</dbReference>
<proteinExistence type="predicted"/>
<organism evidence="9">
    <name type="scientific">Blastobotrys adeninivorans</name>
    <name type="common">Yeast</name>
    <name type="synonym">Arxula adeninivorans</name>
    <dbReference type="NCBI Taxonomy" id="409370"/>
    <lineage>
        <taxon>Eukaryota</taxon>
        <taxon>Fungi</taxon>
        <taxon>Dikarya</taxon>
        <taxon>Ascomycota</taxon>
        <taxon>Saccharomycotina</taxon>
        <taxon>Dipodascomycetes</taxon>
        <taxon>Dipodascales</taxon>
        <taxon>Trichomonascaceae</taxon>
        <taxon>Blastobotrys</taxon>
    </lineage>
</organism>
<accession>A0A060T896</accession>
<dbReference type="PANTHER" id="PTHR35330:SF1">
    <property type="entry name" value="SIROHEME BIOSYNTHESIS PROTEIN MET8"/>
    <property type="match status" value="1"/>
</dbReference>
<dbReference type="EMBL" id="HG937694">
    <property type="protein sequence ID" value="CDP37019.1"/>
    <property type="molecule type" value="Genomic_DNA"/>
</dbReference>
<dbReference type="SUPFAM" id="SSF51735">
    <property type="entry name" value="NAD(P)-binding Rossmann-fold domains"/>
    <property type="match status" value="1"/>
</dbReference>
<dbReference type="GO" id="GO:0019354">
    <property type="term" value="P:siroheme biosynthetic process"/>
    <property type="evidence" value="ECO:0007669"/>
    <property type="project" value="UniProtKB-UniPathway"/>
</dbReference>
<dbReference type="InterPro" id="IPR028161">
    <property type="entry name" value="Met8-like"/>
</dbReference>
<dbReference type="GO" id="GO:0043115">
    <property type="term" value="F:precorrin-2 dehydrogenase activity"/>
    <property type="evidence" value="ECO:0007669"/>
    <property type="project" value="UniProtKB-EC"/>
</dbReference>
<dbReference type="Gene3D" id="3.30.160.110">
    <property type="entry name" value="Siroheme synthase, domain 2"/>
    <property type="match status" value="1"/>
</dbReference>
<keyword evidence="3" id="KW-0560">Oxidoreductase</keyword>
<dbReference type="GO" id="GO:0004325">
    <property type="term" value="F:ferrochelatase activity"/>
    <property type="evidence" value="ECO:0007669"/>
    <property type="project" value="InterPro"/>
</dbReference>
<evidence type="ECO:0000256" key="1">
    <source>
        <dbReference type="ARBA" id="ARBA00005010"/>
    </source>
</evidence>
<keyword evidence="4" id="KW-0520">NAD</keyword>
<dbReference type="InterPro" id="IPR036291">
    <property type="entry name" value="NAD(P)-bd_dom_sf"/>
</dbReference>
<name>A0A060T896_BLAAD</name>
<dbReference type="InterPro" id="IPR028162">
    <property type="entry name" value="Met8_C"/>
</dbReference>
<evidence type="ECO:0000313" key="9">
    <source>
        <dbReference type="EMBL" id="CDP37019.1"/>
    </source>
</evidence>
<dbReference type="SUPFAM" id="SSF75615">
    <property type="entry name" value="Siroheme synthase middle domains-like"/>
    <property type="match status" value="1"/>
</dbReference>
<gene>
    <name evidence="9" type="ORF">GNLVRS02_ARAD1D01892g</name>
</gene>
<sequence>MTDSAPKDKAQKSLLMAFQLQGRRIFVFGGGQVALSRVNSVLNAGAAEILVRSLDVCDEIKELTKTHNEVRYIDNIDLKDAQFDVENEDRCDLMFACITDRAVSEKLAHTFRKICPINCADIPDLCDFYCGSIVKRGPLEVLVSTNGNAPRLARRIRQDIEGLIDGTNMQKAVEKVGILRAKLRQKHSGQDKESIKTRMKWLSDVCDSWSFNQLGSLDEADFDLLLSQYPNHVSHDQFLSIAKS</sequence>
<reference evidence="9" key="2">
    <citation type="submission" date="2014-06" db="EMBL/GenBank/DDBJ databases">
        <title>The complete genome of Blastobotrys (Arxula) adeninivorans LS3 - a yeast of biotechnological interest.</title>
        <authorList>
            <person name="Kunze G."/>
            <person name="Gaillardin C."/>
            <person name="Czernicka M."/>
            <person name="Durrens P."/>
            <person name="Martin T."/>
            <person name="Boer E."/>
            <person name="Gabaldon T."/>
            <person name="Cruz J."/>
            <person name="Talla E."/>
            <person name="Marck C."/>
            <person name="Goffeau A."/>
            <person name="Barbe V."/>
            <person name="Baret P."/>
            <person name="Baronian K."/>
            <person name="Beier S."/>
            <person name="Bleykasten C."/>
            <person name="Bode R."/>
            <person name="Casaregola S."/>
            <person name="Despons L."/>
            <person name="Fairhead C."/>
            <person name="Giersberg M."/>
            <person name="Gierski P."/>
            <person name="Hahnel U."/>
            <person name="Hartmann A."/>
            <person name="Jankowska D."/>
            <person name="Jubin C."/>
            <person name="Jung P."/>
            <person name="Lafontaine I."/>
            <person name="Leh-Louis V."/>
            <person name="Lemaire M."/>
            <person name="Marcet-Houben M."/>
            <person name="Mascher M."/>
            <person name="Morel G."/>
            <person name="Richard G.-F."/>
            <person name="Riechen J."/>
            <person name="Sacerdot C."/>
            <person name="Sarkar A."/>
            <person name="Savel G."/>
            <person name="Schacherer J."/>
            <person name="Sherman D."/>
            <person name="Straub M.-L."/>
            <person name="Stein N."/>
            <person name="Thierry A."/>
            <person name="Trautwein-Schult A."/>
            <person name="Westhof E."/>
            <person name="Worch S."/>
            <person name="Dujon B."/>
            <person name="Souciet J.-L."/>
            <person name="Wincker P."/>
            <person name="Scholz U."/>
            <person name="Neuveglise N."/>
        </authorList>
    </citation>
    <scope>NUCLEOTIDE SEQUENCE</scope>
    <source>
        <strain evidence="9">LS3</strain>
    </source>
</reference>
<evidence type="ECO:0000259" key="8">
    <source>
        <dbReference type="Pfam" id="PF14824"/>
    </source>
</evidence>
<feature type="domain" description="Siroheme biosynthesis protein Met8 C-terminal" evidence="7">
    <location>
        <begin position="168"/>
        <end position="232"/>
    </location>
</feature>
<protein>
    <recommendedName>
        <fullName evidence="2">precorrin-2 dehydrogenase</fullName>
        <ecNumber evidence="2">1.3.1.76</ecNumber>
    </recommendedName>
</protein>
<dbReference type="AlphaFoldDB" id="A0A060T896"/>
<dbReference type="PANTHER" id="PTHR35330">
    <property type="entry name" value="SIROHEME BIOSYNTHESIS PROTEIN MET8"/>
    <property type="match status" value="1"/>
</dbReference>
<dbReference type="PhylomeDB" id="A0A060T896"/>
<evidence type="ECO:0000256" key="6">
    <source>
        <dbReference type="ARBA" id="ARBA00047561"/>
    </source>
</evidence>
<dbReference type="UniPathway" id="UPA00262">
    <property type="reaction ID" value="UER00222"/>
</dbReference>
<dbReference type="Gene3D" id="3.40.50.720">
    <property type="entry name" value="NAD(P)-binding Rossmann-like Domain"/>
    <property type="match status" value="1"/>
</dbReference>
<dbReference type="NCBIfam" id="TIGR01470">
    <property type="entry name" value="cysG_Nterm"/>
    <property type="match status" value="1"/>
</dbReference>
<feature type="domain" description="Siroheme synthase central" evidence="8">
    <location>
        <begin position="136"/>
        <end position="162"/>
    </location>
</feature>
<evidence type="ECO:0000259" key="7">
    <source>
        <dbReference type="Pfam" id="PF14823"/>
    </source>
</evidence>
<comment type="catalytic activity">
    <reaction evidence="6">
        <text>precorrin-2 + NAD(+) = sirohydrochlorin + NADH + 2 H(+)</text>
        <dbReference type="Rhea" id="RHEA:15613"/>
        <dbReference type="ChEBI" id="CHEBI:15378"/>
        <dbReference type="ChEBI" id="CHEBI:57540"/>
        <dbReference type="ChEBI" id="CHEBI:57945"/>
        <dbReference type="ChEBI" id="CHEBI:58351"/>
        <dbReference type="ChEBI" id="CHEBI:58827"/>
        <dbReference type="EC" id="1.3.1.76"/>
    </reaction>
</comment>
<evidence type="ECO:0000256" key="5">
    <source>
        <dbReference type="ARBA" id="ARBA00023244"/>
    </source>
</evidence>
<evidence type="ECO:0000256" key="3">
    <source>
        <dbReference type="ARBA" id="ARBA00023002"/>
    </source>
</evidence>
<dbReference type="Pfam" id="PF14823">
    <property type="entry name" value="Sirohm_synth_C"/>
    <property type="match status" value="1"/>
</dbReference>
<evidence type="ECO:0000256" key="4">
    <source>
        <dbReference type="ARBA" id="ARBA00023027"/>
    </source>
</evidence>
<dbReference type="Pfam" id="PF13241">
    <property type="entry name" value="NAD_binding_7"/>
    <property type="match status" value="1"/>
</dbReference>
<dbReference type="Pfam" id="PF14824">
    <property type="entry name" value="Sirohm_synth_M"/>
    <property type="match status" value="1"/>
</dbReference>
<dbReference type="InterPro" id="IPR028281">
    <property type="entry name" value="Sirohaem_synthase_central"/>
</dbReference>
<evidence type="ECO:0000256" key="2">
    <source>
        <dbReference type="ARBA" id="ARBA00012400"/>
    </source>
</evidence>
<keyword evidence="5" id="KW-0627">Porphyrin biosynthesis</keyword>
<dbReference type="Gene3D" id="1.10.3280.10">
    <property type="entry name" value="Siroheme synthase, domain 3"/>
    <property type="match status" value="1"/>
</dbReference>
<reference evidence="9" key="1">
    <citation type="submission" date="2014-02" db="EMBL/GenBank/DDBJ databases">
        <authorList>
            <person name="Genoscope - CEA"/>
        </authorList>
    </citation>
    <scope>NUCLEOTIDE SEQUENCE</scope>
    <source>
        <strain evidence="9">LS3</strain>
    </source>
</reference>
<dbReference type="EC" id="1.3.1.76" evidence="2"/>